<evidence type="ECO:0000256" key="6">
    <source>
        <dbReference type="SAM" id="Phobius"/>
    </source>
</evidence>
<dbReference type="Gene3D" id="1.20.1250.20">
    <property type="entry name" value="MFS general substrate transporter like domains"/>
    <property type="match status" value="1"/>
</dbReference>
<feature type="transmembrane region" description="Helical" evidence="6">
    <location>
        <begin position="564"/>
        <end position="584"/>
    </location>
</feature>
<dbReference type="FunFam" id="1.20.1250.20:FF:000082">
    <property type="entry name" value="MFS multidrug transporter, putative"/>
    <property type="match status" value="1"/>
</dbReference>
<gene>
    <name evidence="8" type="ORF">DB88DRAFT_480260</name>
</gene>
<feature type="transmembrane region" description="Helical" evidence="6">
    <location>
        <begin position="537"/>
        <end position="558"/>
    </location>
</feature>
<feature type="transmembrane region" description="Helical" evidence="6">
    <location>
        <begin position="227"/>
        <end position="246"/>
    </location>
</feature>
<name>A0AAD9FXF9_PAPLA</name>
<evidence type="ECO:0000313" key="9">
    <source>
        <dbReference type="Proteomes" id="UP001182556"/>
    </source>
</evidence>
<evidence type="ECO:0000259" key="7">
    <source>
        <dbReference type="PROSITE" id="PS50850"/>
    </source>
</evidence>
<evidence type="ECO:0000256" key="5">
    <source>
        <dbReference type="SAM" id="MobiDB-lite"/>
    </source>
</evidence>
<dbReference type="Proteomes" id="UP001182556">
    <property type="component" value="Unassembled WGS sequence"/>
</dbReference>
<dbReference type="SUPFAM" id="SSF103473">
    <property type="entry name" value="MFS general substrate transporter"/>
    <property type="match status" value="1"/>
</dbReference>
<feature type="compositionally biased region" description="Basic and acidic residues" evidence="5">
    <location>
        <begin position="23"/>
        <end position="34"/>
    </location>
</feature>
<feature type="transmembrane region" description="Helical" evidence="6">
    <location>
        <begin position="429"/>
        <end position="449"/>
    </location>
</feature>
<feature type="region of interest" description="Disordered" evidence="5">
    <location>
        <begin position="1"/>
        <end position="46"/>
    </location>
</feature>
<sequence>MSKKPSYSLYDPPWPPVTLRDNPYPHEDHSDEPLVPKSPTPRPSLRESVDLAYISYQEPFGGRDHGYDLESFHLTTYPLEEDDPQHEGEPPRSPSRASTLVAWPGKQPQPQSVTKMPSGRAGPTSPFNPSIPLDPAKDPFLVAFDPDDTRHPFNWSSGKKWTVLVIVCLSAVCVTVASSIQASTYSNLEDEFGIPRIEAVAGVSLYVLGFGIGALFLGPLSEFYGRSIIYLVSFVLFTILNIPIATAQNMGVLLVFRLATGLCGAGFLSVAGGTVSDMFPPGTTDLPTAIYTLSPLSGPCLGPILGGYLNQNVTWRATFYLIIGWSAAQCVVLYFFVPETFLPVIQRQEARRKRAETGNGQWHGPQGRAFGDVFPGALWIPIKIMMVEKMVLALDIWTSLILGIIYLFFNAIPYTFRTLYGFNLGETGLAFLALGLGMVIGTATQPIFIRRVKDNAVLAGGKAPPEARLPVGMAGAIVAPLGLLWFALSSFAKMPWIMPMIGTLIFGIGSVYIFTCVFGFLVATYPKYAASVMAGNTLMRCVWAAGFPLFANPLYQALGPEGATGLLCALTTLLAPIPFVLARVGPRLRTRSKYAL</sequence>
<dbReference type="CDD" id="cd17323">
    <property type="entry name" value="MFS_Tpo1_MDR_like"/>
    <property type="match status" value="1"/>
</dbReference>
<dbReference type="Pfam" id="PF07690">
    <property type="entry name" value="MFS_1"/>
    <property type="match status" value="1"/>
</dbReference>
<feature type="region of interest" description="Disordered" evidence="5">
    <location>
        <begin position="79"/>
        <end position="124"/>
    </location>
</feature>
<dbReference type="EMBL" id="JAODAN010000001">
    <property type="protein sequence ID" value="KAK1928066.1"/>
    <property type="molecule type" value="Genomic_DNA"/>
</dbReference>
<evidence type="ECO:0000256" key="4">
    <source>
        <dbReference type="ARBA" id="ARBA00023136"/>
    </source>
</evidence>
<dbReference type="AlphaFoldDB" id="A0AAD9FXF9"/>
<feature type="transmembrane region" description="Helical" evidence="6">
    <location>
        <begin position="161"/>
        <end position="180"/>
    </location>
</feature>
<dbReference type="PROSITE" id="PS50850">
    <property type="entry name" value="MFS"/>
    <property type="match status" value="1"/>
</dbReference>
<feature type="transmembrane region" description="Helical" evidence="6">
    <location>
        <begin position="390"/>
        <end position="409"/>
    </location>
</feature>
<dbReference type="InterPro" id="IPR036259">
    <property type="entry name" value="MFS_trans_sf"/>
</dbReference>
<accession>A0AAD9FXF9</accession>
<feature type="transmembrane region" description="Helical" evidence="6">
    <location>
        <begin position="500"/>
        <end position="525"/>
    </location>
</feature>
<comment type="caution">
    <text evidence="8">The sequence shown here is derived from an EMBL/GenBank/DDBJ whole genome shotgun (WGS) entry which is preliminary data.</text>
</comment>
<keyword evidence="9" id="KW-1185">Reference proteome</keyword>
<evidence type="ECO:0000256" key="1">
    <source>
        <dbReference type="ARBA" id="ARBA00004141"/>
    </source>
</evidence>
<evidence type="ECO:0000256" key="3">
    <source>
        <dbReference type="ARBA" id="ARBA00022989"/>
    </source>
</evidence>
<feature type="transmembrane region" description="Helical" evidence="6">
    <location>
        <begin position="469"/>
        <end position="488"/>
    </location>
</feature>
<keyword evidence="3 6" id="KW-1133">Transmembrane helix</keyword>
<feature type="transmembrane region" description="Helical" evidence="6">
    <location>
        <begin position="200"/>
        <end position="220"/>
    </location>
</feature>
<dbReference type="PANTHER" id="PTHR23502:SF7">
    <property type="entry name" value="DRUG_PROTON ANTIPORTER YHK8-RELATED"/>
    <property type="match status" value="1"/>
</dbReference>
<feature type="transmembrane region" description="Helical" evidence="6">
    <location>
        <begin position="288"/>
        <end position="309"/>
    </location>
</feature>
<feature type="transmembrane region" description="Helical" evidence="6">
    <location>
        <begin position="315"/>
        <end position="337"/>
    </location>
</feature>
<dbReference type="PANTHER" id="PTHR23502">
    <property type="entry name" value="MAJOR FACILITATOR SUPERFAMILY"/>
    <property type="match status" value="1"/>
</dbReference>
<feature type="transmembrane region" description="Helical" evidence="6">
    <location>
        <begin position="252"/>
        <end position="276"/>
    </location>
</feature>
<comment type="subcellular location">
    <subcellularLocation>
        <location evidence="1">Membrane</location>
        <topology evidence="1">Multi-pass membrane protein</topology>
    </subcellularLocation>
</comment>
<dbReference type="GO" id="GO:0005886">
    <property type="term" value="C:plasma membrane"/>
    <property type="evidence" value="ECO:0007669"/>
    <property type="project" value="TreeGrafter"/>
</dbReference>
<organism evidence="8 9">
    <name type="scientific">Papiliotrema laurentii</name>
    <name type="common">Cryptococcus laurentii</name>
    <dbReference type="NCBI Taxonomy" id="5418"/>
    <lineage>
        <taxon>Eukaryota</taxon>
        <taxon>Fungi</taxon>
        <taxon>Dikarya</taxon>
        <taxon>Basidiomycota</taxon>
        <taxon>Agaricomycotina</taxon>
        <taxon>Tremellomycetes</taxon>
        <taxon>Tremellales</taxon>
        <taxon>Rhynchogastremaceae</taxon>
        <taxon>Papiliotrema</taxon>
    </lineage>
</organism>
<evidence type="ECO:0000256" key="2">
    <source>
        <dbReference type="ARBA" id="ARBA00022692"/>
    </source>
</evidence>
<keyword evidence="2 6" id="KW-0812">Transmembrane</keyword>
<proteinExistence type="predicted"/>
<dbReference type="InterPro" id="IPR011701">
    <property type="entry name" value="MFS"/>
</dbReference>
<keyword evidence="4 6" id="KW-0472">Membrane</keyword>
<dbReference type="InterPro" id="IPR020846">
    <property type="entry name" value="MFS_dom"/>
</dbReference>
<reference evidence="8" key="1">
    <citation type="submission" date="2023-02" db="EMBL/GenBank/DDBJ databases">
        <title>Identification and recombinant expression of a fungal hydrolase from Papiliotrema laurentii that hydrolyzes apple cutin and clears colloidal polyester polyurethane.</title>
        <authorList>
            <consortium name="DOE Joint Genome Institute"/>
            <person name="Roman V.A."/>
            <person name="Bojanowski C."/>
            <person name="Crable B.R."/>
            <person name="Wagner D.N."/>
            <person name="Hung C.S."/>
            <person name="Nadeau L.J."/>
            <person name="Schratz L."/>
            <person name="Haridas S."/>
            <person name="Pangilinan J."/>
            <person name="Lipzen A."/>
            <person name="Na H."/>
            <person name="Yan M."/>
            <person name="Ng V."/>
            <person name="Grigoriev I.V."/>
            <person name="Spatafora J.W."/>
            <person name="Barlow D."/>
            <person name="Biffinger J."/>
            <person name="Kelley-Loughnane N."/>
            <person name="Varaljay V.A."/>
            <person name="Crookes-Goodson W.J."/>
        </authorList>
    </citation>
    <scope>NUCLEOTIDE SEQUENCE</scope>
    <source>
        <strain evidence="8">5307AH</strain>
    </source>
</reference>
<protein>
    <submittedName>
        <fullName evidence="8">MFS multidrug transporter</fullName>
    </submittedName>
</protein>
<evidence type="ECO:0000313" key="8">
    <source>
        <dbReference type="EMBL" id="KAK1928066.1"/>
    </source>
</evidence>
<dbReference type="GO" id="GO:0022857">
    <property type="term" value="F:transmembrane transporter activity"/>
    <property type="evidence" value="ECO:0007669"/>
    <property type="project" value="InterPro"/>
</dbReference>
<feature type="domain" description="Major facilitator superfamily (MFS) profile" evidence="7">
    <location>
        <begin position="163"/>
        <end position="596"/>
    </location>
</feature>